<feature type="region of interest" description="Disordered" evidence="1">
    <location>
        <begin position="46"/>
        <end position="71"/>
    </location>
</feature>
<dbReference type="Proteomes" id="UP000837857">
    <property type="component" value="Chromosome 19"/>
</dbReference>
<name>A0ABN8I5A9_9NEOP</name>
<organism evidence="2 3">
    <name type="scientific">Iphiclides podalirius</name>
    <name type="common">scarce swallowtail</name>
    <dbReference type="NCBI Taxonomy" id="110791"/>
    <lineage>
        <taxon>Eukaryota</taxon>
        <taxon>Metazoa</taxon>
        <taxon>Ecdysozoa</taxon>
        <taxon>Arthropoda</taxon>
        <taxon>Hexapoda</taxon>
        <taxon>Insecta</taxon>
        <taxon>Pterygota</taxon>
        <taxon>Neoptera</taxon>
        <taxon>Endopterygota</taxon>
        <taxon>Lepidoptera</taxon>
        <taxon>Glossata</taxon>
        <taxon>Ditrysia</taxon>
        <taxon>Papilionoidea</taxon>
        <taxon>Papilionidae</taxon>
        <taxon>Papilioninae</taxon>
        <taxon>Iphiclides</taxon>
    </lineage>
</organism>
<gene>
    <name evidence="2" type="ORF">IPOD504_LOCUS6541</name>
</gene>
<dbReference type="EMBL" id="OW152831">
    <property type="protein sequence ID" value="CAH2049017.1"/>
    <property type="molecule type" value="Genomic_DNA"/>
</dbReference>
<feature type="non-terminal residue" evidence="2">
    <location>
        <position position="1"/>
    </location>
</feature>
<evidence type="ECO:0000313" key="2">
    <source>
        <dbReference type="EMBL" id="CAH2049017.1"/>
    </source>
</evidence>
<feature type="region of interest" description="Disordered" evidence="1">
    <location>
        <begin position="85"/>
        <end position="109"/>
    </location>
</feature>
<sequence>MIFAHINPTRINKLQVVQKPSIAANYQPDTNANVNKRRPRNVLIDPVDEEDLDTMDPPPGVPPDNTTPTVSVTTITPVRPRLRARRDPNNAYTRYTRVPGRFSPLPATD</sequence>
<accession>A0ABN8I5A9</accession>
<evidence type="ECO:0000256" key="1">
    <source>
        <dbReference type="SAM" id="MobiDB-lite"/>
    </source>
</evidence>
<reference evidence="2" key="1">
    <citation type="submission" date="2022-03" db="EMBL/GenBank/DDBJ databases">
        <authorList>
            <person name="Martin H S."/>
        </authorList>
    </citation>
    <scope>NUCLEOTIDE SEQUENCE</scope>
</reference>
<evidence type="ECO:0000313" key="3">
    <source>
        <dbReference type="Proteomes" id="UP000837857"/>
    </source>
</evidence>
<protein>
    <submittedName>
        <fullName evidence="2">Uncharacterized protein</fullName>
    </submittedName>
</protein>
<keyword evidence="3" id="KW-1185">Reference proteome</keyword>
<proteinExistence type="predicted"/>